<organism evidence="1 2">
    <name type="scientific">Moheibacter stercoris</name>
    <dbReference type="NCBI Taxonomy" id="1628251"/>
    <lineage>
        <taxon>Bacteria</taxon>
        <taxon>Pseudomonadati</taxon>
        <taxon>Bacteroidota</taxon>
        <taxon>Flavobacteriia</taxon>
        <taxon>Flavobacteriales</taxon>
        <taxon>Weeksellaceae</taxon>
        <taxon>Moheibacter</taxon>
    </lineage>
</organism>
<dbReference type="PROSITE" id="PS51257">
    <property type="entry name" value="PROKAR_LIPOPROTEIN"/>
    <property type="match status" value="1"/>
</dbReference>
<evidence type="ECO:0000313" key="1">
    <source>
        <dbReference type="EMBL" id="MET3730806.1"/>
    </source>
</evidence>
<dbReference type="EMBL" id="JBEPMO010000001">
    <property type="protein sequence ID" value="MET3730806.1"/>
    <property type="molecule type" value="Genomic_DNA"/>
</dbReference>
<proteinExistence type="predicted"/>
<gene>
    <name evidence="1" type="ORF">ABID46_000358</name>
</gene>
<keyword evidence="2" id="KW-1185">Reference proteome</keyword>
<comment type="caution">
    <text evidence="1">The sequence shown here is derived from an EMBL/GenBank/DDBJ whole genome shotgun (WGS) entry which is preliminary data.</text>
</comment>
<dbReference type="Proteomes" id="UP001549146">
    <property type="component" value="Unassembled WGS sequence"/>
</dbReference>
<reference evidence="1 2" key="1">
    <citation type="submission" date="2024-06" db="EMBL/GenBank/DDBJ databases">
        <title>Genomic Encyclopedia of Type Strains, Phase IV (KMG-IV): sequencing the most valuable type-strain genomes for metagenomic binning, comparative biology and taxonomic classification.</title>
        <authorList>
            <person name="Goeker M."/>
        </authorList>
    </citation>
    <scope>NUCLEOTIDE SEQUENCE [LARGE SCALE GENOMIC DNA]</scope>
    <source>
        <strain evidence="1 2">DSM 29388</strain>
    </source>
</reference>
<evidence type="ECO:0000313" key="2">
    <source>
        <dbReference type="Proteomes" id="UP001549146"/>
    </source>
</evidence>
<protein>
    <recommendedName>
        <fullName evidence="3">Lipoprotein</fullName>
    </recommendedName>
</protein>
<evidence type="ECO:0008006" key="3">
    <source>
        <dbReference type="Google" id="ProtNLM"/>
    </source>
</evidence>
<name>A0ABV2LQG0_9FLAO</name>
<accession>A0ABV2LQG0</accession>
<dbReference type="RefSeq" id="WP_354506318.1">
    <property type="nucleotide sequence ID" value="NZ_JBEPMO010000001.1"/>
</dbReference>
<sequence length="214" mass="25316">MKAFFFLTILLIISCNQKEQEEKLIVKSPEEIQSETFNREIAEAQEEIDKIIPEDSIYSFVNTALSSNNIFNYCDCLNVLSNWFVDISGDLYFVDQLSKEIDIEKERNFITKQYVASLKFEWKENLIKDKRIIRIPDEINSSQEPISELFKLMEVQDCCFTTVSKPIFFQNFQYAVVEVSYYCGVECAERANYIYERDEKGNWKLIKEYNHIFA</sequence>